<dbReference type="Proteomes" id="UP000827872">
    <property type="component" value="Linkage Group LG03"/>
</dbReference>
<dbReference type="EMBL" id="CM037616">
    <property type="protein sequence ID" value="KAH7991384.1"/>
    <property type="molecule type" value="Genomic_DNA"/>
</dbReference>
<evidence type="ECO:0000313" key="1">
    <source>
        <dbReference type="EMBL" id="KAH7991384.1"/>
    </source>
</evidence>
<protein>
    <submittedName>
        <fullName evidence="1">Uncharacterized protein</fullName>
    </submittedName>
</protein>
<proteinExistence type="predicted"/>
<accession>A0ACB8EFQ3</accession>
<keyword evidence="2" id="KW-1185">Reference proteome</keyword>
<organism evidence="1 2">
    <name type="scientific">Sphaerodactylus townsendi</name>
    <dbReference type="NCBI Taxonomy" id="933632"/>
    <lineage>
        <taxon>Eukaryota</taxon>
        <taxon>Metazoa</taxon>
        <taxon>Chordata</taxon>
        <taxon>Craniata</taxon>
        <taxon>Vertebrata</taxon>
        <taxon>Euteleostomi</taxon>
        <taxon>Lepidosauria</taxon>
        <taxon>Squamata</taxon>
        <taxon>Bifurcata</taxon>
        <taxon>Gekkota</taxon>
        <taxon>Sphaerodactylidae</taxon>
        <taxon>Sphaerodactylus</taxon>
    </lineage>
</organism>
<gene>
    <name evidence="1" type="ORF">K3G42_005463</name>
</gene>
<comment type="caution">
    <text evidence="1">The sequence shown here is derived from an EMBL/GenBank/DDBJ whole genome shotgun (WGS) entry which is preliminary data.</text>
</comment>
<sequence>MRHKGQRPLILSKTMDNYSVRISIRKLIFWGRGAQGKGRLPQRSGGGLQLPRGRRSPHPWVCLIVYLSFAAELSSASEQEETRRERRQNQTDSLASPLLLEAAMAEGALRQELCEEASCSVCLGFCRDPVTIAGCGHAFCRACLTHSGGPLEGAEASCPLCRGPAQEGTLRPNQQLANTAEITQKLSPSEGSTKKRKRGVCDLHQEPLKLFCREDEAPLCLVCSRSREHKGHQEIPLEEASQENTAVVAGREERVCQKHQEPLKLFCKEDEALICLVCDRSKEHRDHKILPLDEASQECKDCFCGFLESLKKGRERTVACKANAEKESQDLLKRVTGEKQETVTKFRELRSFLEEQEKRFLAQMEEVEKEVARKRDQDLAEFSEGLSSLDSLAQEIEEMCQQPASELLQGARSILQRHAEKKKFKIPVPVLFALKWQIWDLSNLNPLLEGVVKQVKDSLDSGLHLQKANVTLDPDTAHPNLILSDDWESMRDGEKPQTLPDNPERFDTYGAVLGCEGFTGGRHFWEVLVGREEEWAVGVARKSVRRKGDGIFSPEEGLWVVGKWEGLYRASIEDDDLPLTLSGEPKRIRICLNYEGGRVAFFDTDRRALIFEFSGASFSGETLLPFFWVYGKATLKLSS</sequence>
<reference evidence="1" key="1">
    <citation type="submission" date="2021-08" db="EMBL/GenBank/DDBJ databases">
        <title>The first chromosome-level gecko genome reveals the dynamic sex chromosomes of Neotropical dwarf geckos (Sphaerodactylidae: Sphaerodactylus).</title>
        <authorList>
            <person name="Pinto B.J."/>
            <person name="Keating S.E."/>
            <person name="Gamble T."/>
        </authorList>
    </citation>
    <scope>NUCLEOTIDE SEQUENCE</scope>
    <source>
        <strain evidence="1">TG3544</strain>
    </source>
</reference>
<name>A0ACB8EFQ3_9SAUR</name>
<evidence type="ECO:0000313" key="2">
    <source>
        <dbReference type="Proteomes" id="UP000827872"/>
    </source>
</evidence>